<comment type="subcellular location">
    <subcellularLocation>
        <location evidence="1">Membrane</location>
        <topology evidence="1">Multi-pass membrane protein</topology>
    </subcellularLocation>
</comment>
<feature type="transmembrane region" description="Helical" evidence="8">
    <location>
        <begin position="251"/>
        <end position="272"/>
    </location>
</feature>
<dbReference type="PANTHER" id="PTHR48021:SF21">
    <property type="entry name" value="SUGAR TRANSPORTER ERD6-LIKE 8"/>
    <property type="match status" value="1"/>
</dbReference>
<dbReference type="EMBL" id="QGNW01000010">
    <property type="protein sequence ID" value="RVX18754.1"/>
    <property type="molecule type" value="Genomic_DNA"/>
</dbReference>
<reference evidence="10 11" key="1">
    <citation type="journal article" date="2018" name="PLoS Genet.">
        <title>Population sequencing reveals clonal diversity and ancestral inbreeding in the grapevine cultivar Chardonnay.</title>
        <authorList>
            <person name="Roach M.J."/>
            <person name="Johnson D.L."/>
            <person name="Bohlmann J."/>
            <person name="van Vuuren H.J."/>
            <person name="Jones S.J."/>
            <person name="Pretorius I.S."/>
            <person name="Schmidt S.A."/>
            <person name="Borneman A.R."/>
        </authorList>
    </citation>
    <scope>NUCLEOTIDE SEQUENCE [LARGE SCALE GENOMIC DNA]</scope>
    <source>
        <strain evidence="11">cv. Chardonnay</strain>
        <tissue evidence="10">Leaf</tissue>
    </source>
</reference>
<comment type="caution">
    <text evidence="10">The sequence shown here is derived from an EMBL/GenBank/DDBJ whole genome shotgun (WGS) entry which is preliminary data.</text>
</comment>
<feature type="transmembrane region" description="Helical" evidence="8">
    <location>
        <begin position="411"/>
        <end position="435"/>
    </location>
</feature>
<dbReference type="AlphaFoldDB" id="A0A438KC30"/>
<keyword evidence="5 8" id="KW-0812">Transmembrane</keyword>
<organism evidence="10 11">
    <name type="scientific">Vitis vinifera</name>
    <name type="common">Grape</name>
    <dbReference type="NCBI Taxonomy" id="29760"/>
    <lineage>
        <taxon>Eukaryota</taxon>
        <taxon>Viridiplantae</taxon>
        <taxon>Streptophyta</taxon>
        <taxon>Embryophyta</taxon>
        <taxon>Tracheophyta</taxon>
        <taxon>Spermatophyta</taxon>
        <taxon>Magnoliopsida</taxon>
        <taxon>eudicotyledons</taxon>
        <taxon>Gunneridae</taxon>
        <taxon>Pentapetalae</taxon>
        <taxon>rosids</taxon>
        <taxon>Vitales</taxon>
        <taxon>Vitaceae</taxon>
        <taxon>Viteae</taxon>
        <taxon>Vitis</taxon>
    </lineage>
</organism>
<feature type="transmembrane region" description="Helical" evidence="8">
    <location>
        <begin position="506"/>
        <end position="524"/>
    </location>
</feature>
<keyword evidence="3" id="KW-0813">Transport</keyword>
<evidence type="ECO:0000256" key="3">
    <source>
        <dbReference type="ARBA" id="ARBA00022448"/>
    </source>
</evidence>
<feature type="transmembrane region" description="Helical" evidence="8">
    <location>
        <begin position="141"/>
        <end position="160"/>
    </location>
</feature>
<dbReference type="InterPro" id="IPR036259">
    <property type="entry name" value="MFS_trans_sf"/>
</dbReference>
<dbReference type="InterPro" id="IPR005828">
    <property type="entry name" value="MFS_sugar_transport-like"/>
</dbReference>
<evidence type="ECO:0000256" key="6">
    <source>
        <dbReference type="ARBA" id="ARBA00022989"/>
    </source>
</evidence>
<dbReference type="PROSITE" id="PS00216">
    <property type="entry name" value="SUGAR_TRANSPORT_1"/>
    <property type="match status" value="1"/>
</dbReference>
<proteinExistence type="inferred from homology"/>
<dbReference type="InterPro" id="IPR044775">
    <property type="entry name" value="MFS_ERD6/Tret1-like"/>
</dbReference>
<keyword evidence="6 8" id="KW-1133">Transmembrane helix</keyword>
<keyword evidence="7 8" id="KW-0472">Membrane</keyword>
<dbReference type="SUPFAM" id="SSF103473">
    <property type="entry name" value="MFS general substrate transporter"/>
    <property type="match status" value="1"/>
</dbReference>
<name>A0A438KC30_VITVI</name>
<evidence type="ECO:0000256" key="5">
    <source>
        <dbReference type="ARBA" id="ARBA00022692"/>
    </source>
</evidence>
<dbReference type="InterPro" id="IPR050549">
    <property type="entry name" value="MFS_Trehalose_Transporter"/>
</dbReference>
<evidence type="ECO:0000313" key="11">
    <source>
        <dbReference type="Proteomes" id="UP000288805"/>
    </source>
</evidence>
<evidence type="ECO:0000256" key="2">
    <source>
        <dbReference type="ARBA" id="ARBA00010992"/>
    </source>
</evidence>
<feature type="transmembrane region" description="Helical" evidence="8">
    <location>
        <begin position="167"/>
        <end position="184"/>
    </location>
</feature>
<feature type="domain" description="Major facilitator superfamily (MFS) profile" evidence="9">
    <location>
        <begin position="36"/>
        <end position="528"/>
    </location>
</feature>
<evidence type="ECO:0000256" key="4">
    <source>
        <dbReference type="ARBA" id="ARBA00022597"/>
    </source>
</evidence>
<dbReference type="PANTHER" id="PTHR48021">
    <property type="match status" value="1"/>
</dbReference>
<evidence type="ECO:0000313" key="10">
    <source>
        <dbReference type="EMBL" id="RVX18754.1"/>
    </source>
</evidence>
<dbReference type="Pfam" id="PF00083">
    <property type="entry name" value="Sugar_tr"/>
    <property type="match status" value="1"/>
</dbReference>
<dbReference type="CDD" id="cd17358">
    <property type="entry name" value="MFS_GLUT6_8_Class3_like"/>
    <property type="match status" value="1"/>
</dbReference>
<keyword evidence="4 10" id="KW-0762">Sugar transport</keyword>
<feature type="transmembrane region" description="Helical" evidence="8">
    <location>
        <begin position="336"/>
        <end position="362"/>
    </location>
</feature>
<dbReference type="PRINTS" id="PR00171">
    <property type="entry name" value="SUGRTRNSPORT"/>
</dbReference>
<dbReference type="PROSITE" id="PS50850">
    <property type="entry name" value="MFS"/>
    <property type="match status" value="1"/>
</dbReference>
<dbReference type="Gene3D" id="1.20.1250.20">
    <property type="entry name" value="MFS general substrate transporter like domains"/>
    <property type="match status" value="2"/>
</dbReference>
<evidence type="ECO:0000256" key="8">
    <source>
        <dbReference type="SAM" id="Phobius"/>
    </source>
</evidence>
<comment type="similarity">
    <text evidence="2">Belongs to the major facilitator superfamily. Sugar transporter (TC 2.A.1.1) family.</text>
</comment>
<dbReference type="GO" id="GO:0016020">
    <property type="term" value="C:membrane"/>
    <property type="evidence" value="ECO:0007669"/>
    <property type="project" value="UniProtKB-SubCell"/>
</dbReference>
<dbReference type="Proteomes" id="UP000288805">
    <property type="component" value="Unassembled WGS sequence"/>
</dbReference>
<sequence length="540" mass="58600">MATRQDVEKGNDTITKPLIGQKKEVQIQSNNGGLWVVLLSTLVAVCGSFEFGSCTVFCARKMHIPEIILEACQCYGACSTMKHSILVGYSAPAEYGIMDDLGISYSEYSFFGSILTIGAMIGAITSGQIADFIGRKGAMGMSSMICIAGWFTVYLSFGSFSLYSGRFLLGYGIGVLSYVVPVFIAEITPKNLRGALATAKSGRSFYFILFGHLAFVFITIVKPFTGNLLASQLFIVTGLFIAYVIGAIVTWRILALTGIVPCMVLLVGLFFIPESPRWLAKVGNEKEFKLSLQKLRGADADISEEVAEIQEYIVTHELLPKVTIMDLLGKQNIRSVVVGVGLMVFQQFGGINGIVFYAGQIFVSAGVPPNVGGILYACLQVSAYGMLLGCLLTGTSFLLKAHQLATNLVPILAVTGILVYIGFYSVGLGAIPWVIMSEIFPLHIKGTAGSLVTLVNWCGSWAVSYTFNFLMNWSSHGMFCIFFPYSCQNFVKLMMSTKRYGLSGTFFGYAFVCAAAVVFIVMLVPETKGRTLEEIQASMN</sequence>
<feature type="transmembrane region" description="Helical" evidence="8">
    <location>
        <begin position="204"/>
        <end position="221"/>
    </location>
</feature>
<dbReference type="InterPro" id="IPR020846">
    <property type="entry name" value="MFS_dom"/>
</dbReference>
<protein>
    <submittedName>
        <fullName evidence="10">Sugar transporter ERD6-like 8</fullName>
    </submittedName>
</protein>
<dbReference type="GO" id="GO:0051119">
    <property type="term" value="F:sugar transmembrane transporter activity"/>
    <property type="evidence" value="ECO:0007669"/>
    <property type="project" value="InterPro"/>
</dbReference>
<dbReference type="InterPro" id="IPR003663">
    <property type="entry name" value="Sugar/inositol_transpt"/>
</dbReference>
<gene>
    <name evidence="10" type="primary">VvCHDp000219_1</name>
    <name evidence="10" type="ORF">CK203_006957</name>
</gene>
<feature type="transmembrane region" description="Helical" evidence="8">
    <location>
        <begin position="108"/>
        <end position="129"/>
    </location>
</feature>
<feature type="transmembrane region" description="Helical" evidence="8">
    <location>
        <begin position="34"/>
        <end position="59"/>
    </location>
</feature>
<evidence type="ECO:0000256" key="7">
    <source>
        <dbReference type="ARBA" id="ARBA00023136"/>
    </source>
</evidence>
<feature type="transmembrane region" description="Helical" evidence="8">
    <location>
        <begin position="374"/>
        <end position="399"/>
    </location>
</feature>
<accession>A0A438KC30</accession>
<feature type="transmembrane region" description="Helical" evidence="8">
    <location>
        <begin position="228"/>
        <end position="245"/>
    </location>
</feature>
<evidence type="ECO:0000259" key="9">
    <source>
        <dbReference type="PROSITE" id="PS50850"/>
    </source>
</evidence>
<dbReference type="InterPro" id="IPR005829">
    <property type="entry name" value="Sugar_transporter_CS"/>
</dbReference>
<evidence type="ECO:0000256" key="1">
    <source>
        <dbReference type="ARBA" id="ARBA00004141"/>
    </source>
</evidence>